<name>A0A8J6KEP9_ELECQ</name>
<feature type="compositionally biased region" description="Basic and acidic residues" evidence="1">
    <location>
        <begin position="127"/>
        <end position="148"/>
    </location>
</feature>
<keyword evidence="3" id="KW-1185">Reference proteome</keyword>
<organism evidence="2 3">
    <name type="scientific">Eleutherodactylus coqui</name>
    <name type="common">Puerto Rican coqui</name>
    <dbReference type="NCBI Taxonomy" id="57060"/>
    <lineage>
        <taxon>Eukaryota</taxon>
        <taxon>Metazoa</taxon>
        <taxon>Chordata</taxon>
        <taxon>Craniata</taxon>
        <taxon>Vertebrata</taxon>
        <taxon>Euteleostomi</taxon>
        <taxon>Amphibia</taxon>
        <taxon>Batrachia</taxon>
        <taxon>Anura</taxon>
        <taxon>Neobatrachia</taxon>
        <taxon>Hyloidea</taxon>
        <taxon>Eleutherodactylidae</taxon>
        <taxon>Eleutherodactylinae</taxon>
        <taxon>Eleutherodactylus</taxon>
        <taxon>Eleutherodactylus</taxon>
    </lineage>
</organism>
<feature type="compositionally biased region" description="Polar residues" evidence="1">
    <location>
        <begin position="62"/>
        <end position="71"/>
    </location>
</feature>
<gene>
    <name evidence="2" type="ORF">GDO78_005133</name>
</gene>
<evidence type="ECO:0000313" key="3">
    <source>
        <dbReference type="Proteomes" id="UP000770717"/>
    </source>
</evidence>
<dbReference type="Proteomes" id="UP000770717">
    <property type="component" value="Unassembled WGS sequence"/>
</dbReference>
<reference evidence="2" key="1">
    <citation type="thesis" date="2020" institute="ProQuest LLC" country="789 East Eisenhower Parkway, Ann Arbor, MI, USA">
        <title>Comparative Genomics and Chromosome Evolution.</title>
        <authorList>
            <person name="Mudd A.B."/>
        </authorList>
    </citation>
    <scope>NUCLEOTIDE SEQUENCE</scope>
    <source>
        <strain evidence="2">HN-11 Male</strain>
        <tissue evidence="2">Kidney and liver</tissue>
    </source>
</reference>
<comment type="caution">
    <text evidence="2">The sequence shown here is derived from an EMBL/GenBank/DDBJ whole genome shotgun (WGS) entry which is preliminary data.</text>
</comment>
<sequence>MRDPERRIRCRARAAHQSIGGHVRFARCRPIVRRGQGITEVRAPRDPGTDDKLIKPPLLAHNSLSPHNKMSLQKKRHLEQDQKQEGSVVKKKCSPLVSDCLKKVPVVKLHKLKLELDQQYRKQNVMKPEHGPRCSRGRQEQKPDDGSTHSKLPPSPFALNELLASDINTTNNPHHQQDTKEIQVCTSRPKECSKIPVDPRLCLKVQTEAQEEQTPTSESDRKHHHNQEPVPLPSDSEADDGVAVFLLAQNAIQLPNTDFPRKGDPVSKDCTSLETMCLKQPVVRLIRLNLKKQKQWQATDESDSEHHLHTVQCIQPEEQEEQSMDDNVEEPVTSPSNTEAHDGVALSPLAQNAVLPNTDFLRRLDQQESAPVSKDCTSLDTVRLKQPVVRLIRLNIEGKKQWQATDESDSEHHHDTVQCIQPEQQEEQCIDNKLDKQVQSPY</sequence>
<feature type="region of interest" description="Disordered" evidence="1">
    <location>
        <begin position="121"/>
        <end position="156"/>
    </location>
</feature>
<feature type="compositionally biased region" description="Acidic residues" evidence="1">
    <location>
        <begin position="318"/>
        <end position="329"/>
    </location>
</feature>
<evidence type="ECO:0000256" key="1">
    <source>
        <dbReference type="SAM" id="MobiDB-lite"/>
    </source>
</evidence>
<dbReference type="EMBL" id="WNTK01000002">
    <property type="protein sequence ID" value="KAG9488960.1"/>
    <property type="molecule type" value="Genomic_DNA"/>
</dbReference>
<feature type="region of interest" description="Disordered" evidence="1">
    <location>
        <begin position="400"/>
        <end position="442"/>
    </location>
</feature>
<proteinExistence type="predicted"/>
<feature type="region of interest" description="Disordered" evidence="1">
    <location>
        <begin position="318"/>
        <end position="340"/>
    </location>
</feature>
<protein>
    <submittedName>
        <fullName evidence="2">Uncharacterized protein</fullName>
    </submittedName>
</protein>
<accession>A0A8J6KEP9</accession>
<feature type="compositionally biased region" description="Basic and acidic residues" evidence="1">
    <location>
        <begin position="42"/>
        <end position="54"/>
    </location>
</feature>
<dbReference type="AlphaFoldDB" id="A0A8J6KEP9"/>
<feature type="region of interest" description="Disordered" evidence="1">
    <location>
        <begin position="207"/>
        <end position="237"/>
    </location>
</feature>
<evidence type="ECO:0000313" key="2">
    <source>
        <dbReference type="EMBL" id="KAG9488960.1"/>
    </source>
</evidence>
<feature type="region of interest" description="Disordered" evidence="1">
    <location>
        <begin position="39"/>
        <end position="89"/>
    </location>
</feature>